<protein>
    <submittedName>
        <fullName evidence="1">6883_t:CDS:1</fullName>
    </submittedName>
</protein>
<sequence length="151" mass="17315">LLISYTAYNEDLESYYSFLGNSHHYVDFESEENEDCNNIIKISNPSTDTRSNPSHESLNSTPQSSIPAISISSKKKHTFSNLNSKLMAPFKLPVKKARLDHYPNQHQQIIQATGNKKQVTQEKDNDKQIQATNEEQAVQEIDNNYNQVKER</sequence>
<dbReference type="Proteomes" id="UP000789920">
    <property type="component" value="Unassembled WGS sequence"/>
</dbReference>
<organism evidence="1 2">
    <name type="scientific">Racocetra persica</name>
    <dbReference type="NCBI Taxonomy" id="160502"/>
    <lineage>
        <taxon>Eukaryota</taxon>
        <taxon>Fungi</taxon>
        <taxon>Fungi incertae sedis</taxon>
        <taxon>Mucoromycota</taxon>
        <taxon>Glomeromycotina</taxon>
        <taxon>Glomeromycetes</taxon>
        <taxon>Diversisporales</taxon>
        <taxon>Gigasporaceae</taxon>
        <taxon>Racocetra</taxon>
    </lineage>
</organism>
<accession>A0ACA9SKE9</accession>
<comment type="caution">
    <text evidence="1">The sequence shown here is derived from an EMBL/GenBank/DDBJ whole genome shotgun (WGS) entry which is preliminary data.</text>
</comment>
<evidence type="ECO:0000313" key="2">
    <source>
        <dbReference type="Proteomes" id="UP000789920"/>
    </source>
</evidence>
<gene>
    <name evidence="1" type="ORF">RPERSI_LOCUS32297</name>
</gene>
<feature type="non-terminal residue" evidence="1">
    <location>
        <position position="151"/>
    </location>
</feature>
<feature type="non-terminal residue" evidence="1">
    <location>
        <position position="1"/>
    </location>
</feature>
<name>A0ACA9SKE9_9GLOM</name>
<evidence type="ECO:0000313" key="1">
    <source>
        <dbReference type="EMBL" id="CAG8842389.1"/>
    </source>
</evidence>
<dbReference type="EMBL" id="CAJVQC010134062">
    <property type="protein sequence ID" value="CAG8842389.1"/>
    <property type="molecule type" value="Genomic_DNA"/>
</dbReference>
<proteinExistence type="predicted"/>
<keyword evidence="2" id="KW-1185">Reference proteome</keyword>
<reference evidence="1" key="1">
    <citation type="submission" date="2021-06" db="EMBL/GenBank/DDBJ databases">
        <authorList>
            <person name="Kallberg Y."/>
            <person name="Tangrot J."/>
            <person name="Rosling A."/>
        </authorList>
    </citation>
    <scope>NUCLEOTIDE SEQUENCE</scope>
    <source>
        <strain evidence="1">MA461A</strain>
    </source>
</reference>